<dbReference type="eggNOG" id="COG2207">
    <property type="taxonomic scope" value="Bacteria"/>
</dbReference>
<dbReference type="Proteomes" id="UP000027100">
    <property type="component" value="Unassembled WGS sequence"/>
</dbReference>
<protein>
    <submittedName>
        <fullName evidence="5">AraC family transcriptional regulator</fullName>
    </submittedName>
</protein>
<dbReference type="PANTHER" id="PTHR43436">
    <property type="entry name" value="ARAC-FAMILY TRANSCRIPTIONAL REGULATOR"/>
    <property type="match status" value="1"/>
</dbReference>
<proteinExistence type="predicted"/>
<keyword evidence="3" id="KW-0804">Transcription</keyword>
<evidence type="ECO:0000313" key="6">
    <source>
        <dbReference type="Proteomes" id="UP000027100"/>
    </source>
</evidence>
<evidence type="ECO:0000256" key="2">
    <source>
        <dbReference type="ARBA" id="ARBA00023125"/>
    </source>
</evidence>
<comment type="caution">
    <text evidence="5">The sequence shown here is derived from an EMBL/GenBank/DDBJ whole genome shotgun (WGS) entry which is preliminary data.</text>
</comment>
<dbReference type="GO" id="GO:0043565">
    <property type="term" value="F:sequence-specific DNA binding"/>
    <property type="evidence" value="ECO:0007669"/>
    <property type="project" value="InterPro"/>
</dbReference>
<keyword evidence="6" id="KW-1185">Reference proteome</keyword>
<dbReference type="PROSITE" id="PS01124">
    <property type="entry name" value="HTH_ARAC_FAMILY_2"/>
    <property type="match status" value="1"/>
</dbReference>
<dbReference type="Gene3D" id="1.10.10.60">
    <property type="entry name" value="Homeodomain-like"/>
    <property type="match status" value="1"/>
</dbReference>
<feature type="domain" description="HTH araC/xylS-type" evidence="4">
    <location>
        <begin position="189"/>
        <end position="286"/>
    </location>
</feature>
<dbReference type="InterPro" id="IPR018062">
    <property type="entry name" value="HTH_AraC-typ_CS"/>
</dbReference>
<dbReference type="STRING" id="1280954.HPO_15693"/>
<dbReference type="PATRIC" id="fig|1280954.3.peg.3171"/>
<dbReference type="GO" id="GO:0003700">
    <property type="term" value="F:DNA-binding transcription factor activity"/>
    <property type="evidence" value="ECO:0007669"/>
    <property type="project" value="InterPro"/>
</dbReference>
<name>A0A062VD16_9PROT</name>
<dbReference type="EMBL" id="ARYM01000022">
    <property type="protein sequence ID" value="KCZ97274.1"/>
    <property type="molecule type" value="Genomic_DNA"/>
</dbReference>
<dbReference type="AlphaFoldDB" id="A0A062VD16"/>
<evidence type="ECO:0000256" key="3">
    <source>
        <dbReference type="ARBA" id="ARBA00023163"/>
    </source>
</evidence>
<reference evidence="5 6" key="1">
    <citation type="journal article" date="2014" name="Antonie Van Leeuwenhoek">
        <title>Hyphomonas beringensis sp. nov. and Hyphomonas chukchiensis sp. nov., isolated from surface seawater of the Bering Sea and Chukchi Sea.</title>
        <authorList>
            <person name="Li C."/>
            <person name="Lai Q."/>
            <person name="Li G."/>
            <person name="Dong C."/>
            <person name="Wang J."/>
            <person name="Liao Y."/>
            <person name="Shao Z."/>
        </authorList>
    </citation>
    <scope>NUCLEOTIDE SEQUENCE [LARGE SCALE GENOMIC DNA]</scope>
    <source>
        <strain evidence="5 6">PS728</strain>
    </source>
</reference>
<dbReference type="SMART" id="SM00342">
    <property type="entry name" value="HTH_ARAC"/>
    <property type="match status" value="1"/>
</dbReference>
<keyword evidence="1" id="KW-0805">Transcription regulation</keyword>
<dbReference type="PANTHER" id="PTHR43436:SF1">
    <property type="entry name" value="TRANSCRIPTIONAL REGULATORY PROTEIN"/>
    <property type="match status" value="1"/>
</dbReference>
<dbReference type="InterPro" id="IPR009594">
    <property type="entry name" value="Tscrpt_reg_HTH_AraC_N"/>
</dbReference>
<dbReference type="InterPro" id="IPR009057">
    <property type="entry name" value="Homeodomain-like_sf"/>
</dbReference>
<dbReference type="RefSeq" id="WP_035600912.1">
    <property type="nucleotide sequence ID" value="NZ_ARYM01000022.1"/>
</dbReference>
<evidence type="ECO:0000256" key="1">
    <source>
        <dbReference type="ARBA" id="ARBA00023015"/>
    </source>
</evidence>
<dbReference type="InterPro" id="IPR018060">
    <property type="entry name" value="HTH_AraC"/>
</dbReference>
<keyword evidence="2" id="KW-0238">DNA-binding</keyword>
<dbReference type="PROSITE" id="PS00041">
    <property type="entry name" value="HTH_ARAC_FAMILY_1"/>
    <property type="match status" value="1"/>
</dbReference>
<sequence length="296" mass="32902">MTDDLKTLADLLDRHARRYGRETPVDGLNLTRTETPMEIRSVYRPSFCAVLQGGKVSMLGERAFRYGAGQGLLASVDVPVTARIVEASPERPYLAFGVEIDPAMVAEMLPALAEDAVAEPAFTALHTDRLDAAIMDPLGRLLSLLDQPRDIPVMAPLIKREITWRLLNGSLGPMLRHMGLRDSQAARIGRATAWIRDHFREPLRVPDLAEMAGMSLASFHRHFKAVTTLSPVQFQKLVRLQEARRMLLENHEVSAVGYAIGYESASHFNRDYRRQFGAPPGRDVAAIRALVAREVA</sequence>
<evidence type="ECO:0000259" key="4">
    <source>
        <dbReference type="PROSITE" id="PS01124"/>
    </source>
</evidence>
<dbReference type="OrthoDB" id="9802263at2"/>
<dbReference type="Pfam" id="PF12833">
    <property type="entry name" value="HTH_18"/>
    <property type="match status" value="1"/>
</dbReference>
<dbReference type="SUPFAM" id="SSF46689">
    <property type="entry name" value="Homeodomain-like"/>
    <property type="match status" value="2"/>
</dbReference>
<evidence type="ECO:0000313" key="5">
    <source>
        <dbReference type="EMBL" id="KCZ97274.1"/>
    </source>
</evidence>
<organism evidence="5 6">
    <name type="scientific">Hyphomonas polymorpha PS728</name>
    <dbReference type="NCBI Taxonomy" id="1280954"/>
    <lineage>
        <taxon>Bacteria</taxon>
        <taxon>Pseudomonadati</taxon>
        <taxon>Pseudomonadota</taxon>
        <taxon>Alphaproteobacteria</taxon>
        <taxon>Hyphomonadales</taxon>
        <taxon>Hyphomonadaceae</taxon>
        <taxon>Hyphomonas</taxon>
    </lineage>
</organism>
<gene>
    <name evidence="5" type="ORF">HPO_15693</name>
</gene>
<dbReference type="Pfam" id="PF06719">
    <property type="entry name" value="AraC_N"/>
    <property type="match status" value="1"/>
</dbReference>
<accession>A0A062VD16</accession>